<feature type="binding site" evidence="3">
    <location>
        <position position="344"/>
    </location>
    <ligand>
        <name>CTP</name>
        <dbReference type="ChEBI" id="CHEBI:37563"/>
    </ligand>
</feature>
<comment type="cofactor">
    <cofactor evidence="3">
        <name>Mg(2+)</name>
        <dbReference type="ChEBI" id="CHEBI:18420"/>
    </cofactor>
</comment>
<comment type="catalytic activity">
    <reaction evidence="3 4">
        <text>N-[(R)-4-phosphopantothenoyl]-L-cysteine + H(+) = (R)-4'-phosphopantetheine + CO2</text>
        <dbReference type="Rhea" id="RHEA:16793"/>
        <dbReference type="ChEBI" id="CHEBI:15378"/>
        <dbReference type="ChEBI" id="CHEBI:16526"/>
        <dbReference type="ChEBI" id="CHEBI:59458"/>
        <dbReference type="ChEBI" id="CHEBI:61723"/>
        <dbReference type="EC" id="4.1.1.36"/>
    </reaction>
</comment>
<dbReference type="OrthoDB" id="9802554at2"/>
<dbReference type="Gene3D" id="3.40.50.10300">
    <property type="entry name" value="CoaB-like"/>
    <property type="match status" value="1"/>
</dbReference>
<dbReference type="Pfam" id="PF02441">
    <property type="entry name" value="Flavoprotein"/>
    <property type="match status" value="1"/>
</dbReference>
<comment type="function">
    <text evidence="4">Catalyzes two steps in the biosynthesis of coenzyme A. In the first step cysteine is conjugated to 4'-phosphopantothenate to form 4-phosphopantothenoylcysteine, in the latter compound is decarboxylated to form 4'-phosphopantotheine.</text>
</comment>
<dbReference type="HAMAP" id="MF_02225">
    <property type="entry name" value="CoaBC"/>
    <property type="match status" value="1"/>
</dbReference>
<proteinExistence type="inferred from homology"/>
<dbReference type="PANTHER" id="PTHR14359:SF6">
    <property type="entry name" value="PHOSPHOPANTOTHENOYLCYSTEINE DECARBOXYLASE"/>
    <property type="match status" value="1"/>
</dbReference>
<protein>
    <recommendedName>
        <fullName evidence="3">Coenzyme A biosynthesis bifunctional protein CoaBC</fullName>
    </recommendedName>
    <alternativeName>
        <fullName evidence="3">DNA/pantothenate metabolism flavoprotein</fullName>
    </alternativeName>
    <alternativeName>
        <fullName evidence="3">Phosphopantothenoylcysteine synthetase/decarboxylase</fullName>
        <shortName evidence="3">PPCS-PPCDC</shortName>
    </alternativeName>
    <domain>
        <recommendedName>
            <fullName evidence="3">Phosphopantothenoylcysteine decarboxylase</fullName>
            <shortName evidence="3">PPC decarboxylase</shortName>
            <shortName evidence="3">PPC-DC</shortName>
            <ecNumber evidence="3">4.1.1.36</ecNumber>
        </recommendedName>
        <alternativeName>
            <fullName evidence="3">CoaC</fullName>
        </alternativeName>
    </domain>
    <domain>
        <recommendedName>
            <fullName evidence="3">Phosphopantothenate--cysteine ligase</fullName>
            <ecNumber evidence="3">6.3.2.5</ecNumber>
        </recommendedName>
        <alternativeName>
            <fullName evidence="3">CoaB</fullName>
        </alternativeName>
        <alternativeName>
            <fullName evidence="3">Phosphopantothenoylcysteine synthetase</fullName>
            <shortName evidence="3">PPC synthetase</shortName>
            <shortName evidence="3">PPC-S</shortName>
        </alternativeName>
    </domain>
</protein>
<dbReference type="Gene3D" id="3.40.50.1950">
    <property type="entry name" value="Flavin prenyltransferase-like"/>
    <property type="match status" value="1"/>
</dbReference>
<dbReference type="GO" id="GO:0046872">
    <property type="term" value="F:metal ion binding"/>
    <property type="evidence" value="ECO:0007669"/>
    <property type="project" value="UniProtKB-KW"/>
</dbReference>
<dbReference type="Proteomes" id="UP000192906">
    <property type="component" value="Unassembled WGS sequence"/>
</dbReference>
<dbReference type="Pfam" id="PF04127">
    <property type="entry name" value="DFP"/>
    <property type="match status" value="1"/>
</dbReference>
<comment type="cofactor">
    <cofactor evidence="3">
        <name>FMN</name>
        <dbReference type="ChEBI" id="CHEBI:58210"/>
    </cofactor>
    <text evidence="3">Binds 1 FMN per subunit.</text>
</comment>
<dbReference type="GO" id="GO:0015937">
    <property type="term" value="P:coenzyme A biosynthetic process"/>
    <property type="evidence" value="ECO:0007669"/>
    <property type="project" value="UniProtKB-UniRule"/>
</dbReference>
<evidence type="ECO:0000256" key="1">
    <source>
        <dbReference type="ARBA" id="ARBA00022793"/>
    </source>
</evidence>
<evidence type="ECO:0000256" key="4">
    <source>
        <dbReference type="RuleBase" id="RU364078"/>
    </source>
</evidence>
<feature type="domain" description="DNA/pantothenate metabolism flavoprotein C-terminal" evidence="6">
    <location>
        <begin position="191"/>
        <end position="401"/>
    </location>
</feature>
<dbReference type="EMBL" id="FWZU01000004">
    <property type="protein sequence ID" value="SMF24931.1"/>
    <property type="molecule type" value="Genomic_DNA"/>
</dbReference>
<dbReference type="SUPFAM" id="SSF102645">
    <property type="entry name" value="CoaB-like"/>
    <property type="match status" value="1"/>
</dbReference>
<feature type="binding site" evidence="3">
    <location>
        <position position="294"/>
    </location>
    <ligand>
        <name>CTP</name>
        <dbReference type="ChEBI" id="CHEBI:37563"/>
    </ligand>
</feature>
<dbReference type="InterPro" id="IPR005252">
    <property type="entry name" value="CoaBC"/>
</dbReference>
<gene>
    <name evidence="3" type="primary">coaBC</name>
    <name evidence="7" type="ORF">SAMN06295933_2422</name>
</gene>
<dbReference type="EC" id="4.1.1.36" evidence="3"/>
<dbReference type="GO" id="GO:0015941">
    <property type="term" value="P:pantothenate catabolic process"/>
    <property type="evidence" value="ECO:0007669"/>
    <property type="project" value="InterPro"/>
</dbReference>
<dbReference type="GO" id="GO:0004632">
    <property type="term" value="F:phosphopantothenate--cysteine ligase activity"/>
    <property type="evidence" value="ECO:0007669"/>
    <property type="project" value="UniProtKB-UniRule"/>
</dbReference>
<feature type="binding site" evidence="3">
    <location>
        <position position="330"/>
    </location>
    <ligand>
        <name>CTP</name>
        <dbReference type="ChEBI" id="CHEBI:37563"/>
    </ligand>
</feature>
<comment type="pathway">
    <text evidence="3 4">Cofactor biosynthesis; coenzyme A biosynthesis; CoA from (R)-pantothenate: step 3/5.</text>
</comment>
<accession>A0A1X7E197</accession>
<feature type="region of interest" description="Phosphopantothenoylcysteine decarboxylase" evidence="3">
    <location>
        <begin position="1"/>
        <end position="195"/>
    </location>
</feature>
<keyword evidence="3" id="KW-0511">Multifunctional enzyme</keyword>
<feature type="active site" description="Proton donor" evidence="3">
    <location>
        <position position="164"/>
    </location>
</feature>
<feature type="binding site" evidence="3">
    <location>
        <begin position="311"/>
        <end position="314"/>
    </location>
    <ligand>
        <name>CTP</name>
        <dbReference type="ChEBI" id="CHEBI:37563"/>
    </ligand>
</feature>
<keyword evidence="1 3" id="KW-0210">Decarboxylase</keyword>
<dbReference type="GO" id="GO:0071513">
    <property type="term" value="C:phosphopantothenoylcysteine decarboxylase complex"/>
    <property type="evidence" value="ECO:0007669"/>
    <property type="project" value="TreeGrafter"/>
</dbReference>
<dbReference type="GO" id="GO:0010181">
    <property type="term" value="F:FMN binding"/>
    <property type="evidence" value="ECO:0007669"/>
    <property type="project" value="UniProtKB-UniRule"/>
</dbReference>
<evidence type="ECO:0000256" key="3">
    <source>
        <dbReference type="HAMAP-Rule" id="MF_02225"/>
    </source>
</evidence>
<dbReference type="InterPro" id="IPR003382">
    <property type="entry name" value="Flavoprotein"/>
</dbReference>
<evidence type="ECO:0000313" key="8">
    <source>
        <dbReference type="Proteomes" id="UP000192906"/>
    </source>
</evidence>
<keyword evidence="2 3" id="KW-0456">Lyase</keyword>
<dbReference type="UniPathway" id="UPA00241">
    <property type="reaction ID" value="UER00353"/>
</dbReference>
<comment type="pathway">
    <text evidence="3 4">Cofactor biosynthesis; coenzyme A biosynthesis; CoA from (R)-pantothenate: step 2/5.</text>
</comment>
<keyword evidence="3" id="KW-0460">Magnesium</keyword>
<keyword evidence="8" id="KW-1185">Reference proteome</keyword>
<feature type="region of interest" description="Phosphopantothenate--cysteine ligase" evidence="3">
    <location>
        <begin position="196"/>
        <end position="403"/>
    </location>
</feature>
<comment type="catalytic activity">
    <reaction evidence="3 4">
        <text>(R)-4'-phosphopantothenate + L-cysteine + CTP = N-[(R)-4-phosphopantothenoyl]-L-cysteine + CMP + diphosphate + H(+)</text>
        <dbReference type="Rhea" id="RHEA:19397"/>
        <dbReference type="ChEBI" id="CHEBI:10986"/>
        <dbReference type="ChEBI" id="CHEBI:15378"/>
        <dbReference type="ChEBI" id="CHEBI:33019"/>
        <dbReference type="ChEBI" id="CHEBI:35235"/>
        <dbReference type="ChEBI" id="CHEBI:37563"/>
        <dbReference type="ChEBI" id="CHEBI:59458"/>
        <dbReference type="ChEBI" id="CHEBI:60377"/>
        <dbReference type="EC" id="6.3.2.5"/>
    </reaction>
</comment>
<keyword evidence="3 4" id="KW-0285">Flavoprotein</keyword>
<comment type="function">
    <text evidence="3">Catalyzes two sequential steps in the biosynthesis of coenzyme A. In the first step cysteine is conjugated to 4'-phosphopantothenate to form 4-phosphopantothenoylcysteine. In the second step the latter compound is decarboxylated to form 4'-phosphopantotheine.</text>
</comment>
<dbReference type="STRING" id="1519643.SAMN06295933_2422"/>
<evidence type="ECO:0000256" key="2">
    <source>
        <dbReference type="ARBA" id="ARBA00023239"/>
    </source>
</evidence>
<reference evidence="8" key="1">
    <citation type="submission" date="2017-04" db="EMBL/GenBank/DDBJ databases">
        <authorList>
            <person name="Varghese N."/>
            <person name="Submissions S."/>
        </authorList>
    </citation>
    <scope>NUCLEOTIDE SEQUENCE [LARGE SCALE GENOMIC DNA]</scope>
    <source>
        <strain evidence="8">K3S</strain>
    </source>
</reference>
<sequence length="403" mass="43289">MNEHLSFDCFLGKRIHLGVCGSVAAYKSLDLLRMYRKAGIEVSATLTSGAQEFIRGLSFEALGAFKVWDSMFPAGDDIFGHLEPGQAADAMVIAPATASTLARMANGLADDMLSCQALAFSGPKLVAPAMNPAMWNAPATRDNCALLAKRGVEFIGPDCGDVACGDHGSGRLATMESIFTHSLRAVSPDDMSGKHVLITLGPTREKWDAVRFWSNPSSGLMGACIAMAAWLRGAKVTVVSGPVKWWFPEDINVIKVDSAQQMFEAATDVWPDCTTGCLTAAVADFRPVPHGDSKFKKAGQESLSVSFESNPDILKTIGSMKRSDQELIGFAAETSDIEKAAAGKLKAKNLDLIIANPINKPGAGFESSTNSVYVLDKSGRAEEWPNLPKTEIAWRIWDLLLQN</sequence>
<comment type="similarity">
    <text evidence="3 4">In the C-terminal section; belongs to the PPC synthetase family.</text>
</comment>
<evidence type="ECO:0000259" key="6">
    <source>
        <dbReference type="Pfam" id="PF04127"/>
    </source>
</evidence>
<name>A0A1X7E197_9BACT</name>
<keyword evidence="3 4" id="KW-0288">FMN</keyword>
<comment type="similarity">
    <text evidence="3 4">In the N-terminal section; belongs to the HFCD (homo-oligomeric flavin containing Cys decarboxylase) superfamily.</text>
</comment>
<evidence type="ECO:0000259" key="5">
    <source>
        <dbReference type="Pfam" id="PF02441"/>
    </source>
</evidence>
<feature type="binding site" evidence="3">
    <location>
        <position position="348"/>
    </location>
    <ligand>
        <name>CTP</name>
        <dbReference type="ChEBI" id="CHEBI:37563"/>
    </ligand>
</feature>
<dbReference type="InterPro" id="IPR035929">
    <property type="entry name" value="CoaB-like_sf"/>
</dbReference>
<dbReference type="NCBIfam" id="TIGR00521">
    <property type="entry name" value="coaBC_dfp"/>
    <property type="match status" value="1"/>
</dbReference>
<organism evidence="7 8">
    <name type="scientific">Desulfovibrio gilichinskyi</name>
    <dbReference type="NCBI Taxonomy" id="1519643"/>
    <lineage>
        <taxon>Bacteria</taxon>
        <taxon>Pseudomonadati</taxon>
        <taxon>Thermodesulfobacteriota</taxon>
        <taxon>Desulfovibrionia</taxon>
        <taxon>Desulfovibrionales</taxon>
        <taxon>Desulfovibrionaceae</taxon>
        <taxon>Desulfovibrio</taxon>
    </lineage>
</organism>
<dbReference type="PANTHER" id="PTHR14359">
    <property type="entry name" value="HOMO-OLIGOMERIC FLAVIN CONTAINING CYS DECARBOXYLASE FAMILY"/>
    <property type="match status" value="1"/>
</dbReference>
<comment type="caution">
    <text evidence="3">Lacks conserved residue(s) required for the propagation of feature annotation.</text>
</comment>
<dbReference type="RefSeq" id="WP_085102557.1">
    <property type="nucleotide sequence ID" value="NZ_FWZU01000004.1"/>
</dbReference>
<dbReference type="InterPro" id="IPR036551">
    <property type="entry name" value="Flavin_trans-like"/>
</dbReference>
<dbReference type="AlphaFoldDB" id="A0A1X7E197"/>
<keyword evidence="3" id="KW-0479">Metal-binding</keyword>
<feature type="domain" description="Flavoprotein" evidence="5">
    <location>
        <begin position="13"/>
        <end position="179"/>
    </location>
</feature>
<dbReference type="EC" id="6.3.2.5" evidence="3"/>
<dbReference type="InterPro" id="IPR007085">
    <property type="entry name" value="DNA/pantothenate-metab_flavo_C"/>
</dbReference>
<evidence type="ECO:0000313" key="7">
    <source>
        <dbReference type="EMBL" id="SMF24931.1"/>
    </source>
</evidence>
<keyword evidence="3 4" id="KW-0436">Ligase</keyword>
<feature type="binding site" evidence="3">
    <location>
        <position position="284"/>
    </location>
    <ligand>
        <name>CTP</name>
        <dbReference type="ChEBI" id="CHEBI:37563"/>
    </ligand>
</feature>
<dbReference type="SUPFAM" id="SSF52507">
    <property type="entry name" value="Homo-oligomeric flavin-containing Cys decarboxylases, HFCD"/>
    <property type="match status" value="1"/>
</dbReference>
<dbReference type="GO" id="GO:0004633">
    <property type="term" value="F:phosphopantothenoylcysteine decarboxylase activity"/>
    <property type="evidence" value="ECO:0007669"/>
    <property type="project" value="UniProtKB-UniRule"/>
</dbReference>